<feature type="transmembrane region" description="Helical" evidence="5">
    <location>
        <begin position="95"/>
        <end position="114"/>
    </location>
</feature>
<dbReference type="InterPro" id="IPR032808">
    <property type="entry name" value="DoxX"/>
</dbReference>
<keyword evidence="4 5" id="KW-0472">Membrane</keyword>
<comment type="caution">
    <text evidence="6">The sequence shown here is derived from an EMBL/GenBank/DDBJ whole genome shotgun (WGS) entry which is preliminary data.</text>
</comment>
<evidence type="ECO:0000256" key="2">
    <source>
        <dbReference type="ARBA" id="ARBA00022692"/>
    </source>
</evidence>
<evidence type="ECO:0000256" key="1">
    <source>
        <dbReference type="ARBA" id="ARBA00004141"/>
    </source>
</evidence>
<organism evidence="6 7">
    <name type="scientific">Nocardia callitridis</name>
    <dbReference type="NCBI Taxonomy" id="648753"/>
    <lineage>
        <taxon>Bacteria</taxon>
        <taxon>Bacillati</taxon>
        <taxon>Actinomycetota</taxon>
        <taxon>Actinomycetes</taxon>
        <taxon>Mycobacteriales</taxon>
        <taxon>Nocardiaceae</taxon>
        <taxon>Nocardia</taxon>
    </lineage>
</organism>
<protein>
    <submittedName>
        <fullName evidence="6">DoxX family protein</fullName>
    </submittedName>
</protein>
<gene>
    <name evidence="6" type="ORF">GCM10023318_60010</name>
</gene>
<keyword evidence="7" id="KW-1185">Reference proteome</keyword>
<sequence length="115" mass="12161">MYNAHLVVTVGAALWVGFSAFAILTRQSWVVDPLTEYGVPESWWPWLGSAKAAGAVGLLIGLWLPVLGVLAAIGLVVYFTGAIVTVSRARAYHHLAYPMLYLVPVVVAVALGAAA</sequence>
<evidence type="ECO:0000313" key="6">
    <source>
        <dbReference type="EMBL" id="GAA5069064.1"/>
    </source>
</evidence>
<evidence type="ECO:0000256" key="4">
    <source>
        <dbReference type="ARBA" id="ARBA00023136"/>
    </source>
</evidence>
<evidence type="ECO:0000256" key="5">
    <source>
        <dbReference type="SAM" id="Phobius"/>
    </source>
</evidence>
<dbReference type="RefSeq" id="WP_345499759.1">
    <property type="nucleotide sequence ID" value="NZ_BAABJM010000009.1"/>
</dbReference>
<name>A0ABP9L0U0_9NOCA</name>
<feature type="transmembrane region" description="Helical" evidence="5">
    <location>
        <begin position="52"/>
        <end position="83"/>
    </location>
</feature>
<keyword evidence="3 5" id="KW-1133">Transmembrane helix</keyword>
<dbReference type="Proteomes" id="UP001500603">
    <property type="component" value="Unassembled WGS sequence"/>
</dbReference>
<reference evidence="7" key="1">
    <citation type="journal article" date="2019" name="Int. J. Syst. Evol. Microbiol.">
        <title>The Global Catalogue of Microorganisms (GCM) 10K type strain sequencing project: providing services to taxonomists for standard genome sequencing and annotation.</title>
        <authorList>
            <consortium name="The Broad Institute Genomics Platform"/>
            <consortium name="The Broad Institute Genome Sequencing Center for Infectious Disease"/>
            <person name="Wu L."/>
            <person name="Ma J."/>
        </authorList>
    </citation>
    <scope>NUCLEOTIDE SEQUENCE [LARGE SCALE GENOMIC DNA]</scope>
    <source>
        <strain evidence="7">JCM 18298</strain>
    </source>
</reference>
<keyword evidence="2 5" id="KW-0812">Transmembrane</keyword>
<proteinExistence type="predicted"/>
<accession>A0ABP9L0U0</accession>
<dbReference type="EMBL" id="BAABJM010000009">
    <property type="protein sequence ID" value="GAA5069064.1"/>
    <property type="molecule type" value="Genomic_DNA"/>
</dbReference>
<dbReference type="Pfam" id="PF13564">
    <property type="entry name" value="DoxX_2"/>
    <property type="match status" value="1"/>
</dbReference>
<evidence type="ECO:0000256" key="3">
    <source>
        <dbReference type="ARBA" id="ARBA00022989"/>
    </source>
</evidence>
<comment type="subcellular location">
    <subcellularLocation>
        <location evidence="1">Membrane</location>
        <topology evidence="1">Multi-pass membrane protein</topology>
    </subcellularLocation>
</comment>
<evidence type="ECO:0000313" key="7">
    <source>
        <dbReference type="Proteomes" id="UP001500603"/>
    </source>
</evidence>